<organism evidence="4 5">
    <name type="scientific">Microdochium trichocladiopsis</name>
    <dbReference type="NCBI Taxonomy" id="1682393"/>
    <lineage>
        <taxon>Eukaryota</taxon>
        <taxon>Fungi</taxon>
        <taxon>Dikarya</taxon>
        <taxon>Ascomycota</taxon>
        <taxon>Pezizomycotina</taxon>
        <taxon>Sordariomycetes</taxon>
        <taxon>Xylariomycetidae</taxon>
        <taxon>Xylariales</taxon>
        <taxon>Microdochiaceae</taxon>
        <taxon>Microdochium</taxon>
    </lineage>
</organism>
<dbReference type="RefSeq" id="XP_046014503.1">
    <property type="nucleotide sequence ID" value="XM_046156716.1"/>
</dbReference>
<dbReference type="OrthoDB" id="300709at2759"/>
<dbReference type="Gene3D" id="3.40.50.720">
    <property type="entry name" value="NAD(P)-binding Rossmann-like Domain"/>
    <property type="match status" value="1"/>
</dbReference>
<evidence type="ECO:0000313" key="4">
    <source>
        <dbReference type="EMBL" id="KAH7033671.1"/>
    </source>
</evidence>
<dbReference type="Gene3D" id="3.90.25.10">
    <property type="entry name" value="UDP-galactose 4-epimerase, domain 1"/>
    <property type="match status" value="1"/>
</dbReference>
<dbReference type="PANTHER" id="PTHR42748:SF28">
    <property type="entry name" value="NMRA-LIKE DOMAIN-CONTAINING PROTEIN"/>
    <property type="match status" value="1"/>
</dbReference>
<dbReference type="InterPro" id="IPR036291">
    <property type="entry name" value="NAD(P)-bd_dom_sf"/>
</dbReference>
<dbReference type="GO" id="GO:0005634">
    <property type="term" value="C:nucleus"/>
    <property type="evidence" value="ECO:0007669"/>
    <property type="project" value="TreeGrafter"/>
</dbReference>
<feature type="domain" description="NmrA-like" evidence="3">
    <location>
        <begin position="2"/>
        <end position="289"/>
    </location>
</feature>
<protein>
    <submittedName>
        <fullName evidence="4">NMRAL1 protein</fullName>
    </submittedName>
</protein>
<dbReference type="Proteomes" id="UP000756346">
    <property type="component" value="Unassembled WGS sequence"/>
</dbReference>
<dbReference type="GeneID" id="70186262"/>
<evidence type="ECO:0000256" key="1">
    <source>
        <dbReference type="ARBA" id="ARBA00006328"/>
    </source>
</evidence>
<dbReference type="Pfam" id="PF05368">
    <property type="entry name" value="NmrA"/>
    <property type="match status" value="1"/>
</dbReference>
<dbReference type="EMBL" id="JAGTJQ010000004">
    <property type="protein sequence ID" value="KAH7033671.1"/>
    <property type="molecule type" value="Genomic_DNA"/>
</dbReference>
<comment type="caution">
    <text evidence="4">The sequence shown here is derived from an EMBL/GenBank/DDBJ whole genome shotgun (WGS) entry which is preliminary data.</text>
</comment>
<comment type="similarity">
    <text evidence="1">Belongs to the NmrA-type oxidoreductase family.</text>
</comment>
<keyword evidence="5" id="KW-1185">Reference proteome</keyword>
<dbReference type="InterPro" id="IPR051164">
    <property type="entry name" value="NmrA-like_oxidored"/>
</dbReference>
<name>A0A9P9BS59_9PEZI</name>
<evidence type="ECO:0000259" key="3">
    <source>
        <dbReference type="Pfam" id="PF05368"/>
    </source>
</evidence>
<evidence type="ECO:0000256" key="2">
    <source>
        <dbReference type="ARBA" id="ARBA00022857"/>
    </source>
</evidence>
<dbReference type="PANTHER" id="PTHR42748">
    <property type="entry name" value="NITROGEN METABOLITE REPRESSION PROTEIN NMRA FAMILY MEMBER"/>
    <property type="match status" value="1"/>
</dbReference>
<proteinExistence type="inferred from homology"/>
<sequence>MAKIIAVTGATGAQGGGVVNIMKNVPGWKVRAITRNPSGAAAQKLAAEGLDVVQASFDDEASLVKAFEGVHAVFAVTNWWEILFTGHNQAEASQIETEQGMAIARAAAAQSTLEHYIWSTGTDTSTASGGKHPGVSHMDSKALVDEKIRKELPALAAKTTYMYMGYYPQNMFTYDCLKPTEFPPGSGTYVQIVPSTADAEVLMAGDLTHNPGLWVRQILAKGDITYGKYTRVALERWSFQKAIDVWSEVTGKKGVFVPCTVEKYTELFGIVGREIGVQFQFGQMADVWGIEEDKYLDAEKDLGISADEVIGFRGTMEKWKHTVA</sequence>
<evidence type="ECO:0000313" key="5">
    <source>
        <dbReference type="Proteomes" id="UP000756346"/>
    </source>
</evidence>
<reference evidence="4" key="1">
    <citation type="journal article" date="2021" name="Nat. Commun.">
        <title>Genetic determinants of endophytism in the Arabidopsis root mycobiome.</title>
        <authorList>
            <person name="Mesny F."/>
            <person name="Miyauchi S."/>
            <person name="Thiergart T."/>
            <person name="Pickel B."/>
            <person name="Atanasova L."/>
            <person name="Karlsson M."/>
            <person name="Huettel B."/>
            <person name="Barry K.W."/>
            <person name="Haridas S."/>
            <person name="Chen C."/>
            <person name="Bauer D."/>
            <person name="Andreopoulos W."/>
            <person name="Pangilinan J."/>
            <person name="LaButti K."/>
            <person name="Riley R."/>
            <person name="Lipzen A."/>
            <person name="Clum A."/>
            <person name="Drula E."/>
            <person name="Henrissat B."/>
            <person name="Kohler A."/>
            <person name="Grigoriev I.V."/>
            <person name="Martin F.M."/>
            <person name="Hacquard S."/>
        </authorList>
    </citation>
    <scope>NUCLEOTIDE SEQUENCE</scope>
    <source>
        <strain evidence="4">MPI-CAGE-CH-0230</strain>
    </source>
</reference>
<dbReference type="AlphaFoldDB" id="A0A9P9BS59"/>
<dbReference type="SUPFAM" id="SSF51735">
    <property type="entry name" value="NAD(P)-binding Rossmann-fold domains"/>
    <property type="match status" value="1"/>
</dbReference>
<accession>A0A9P9BS59</accession>
<dbReference type="InterPro" id="IPR008030">
    <property type="entry name" value="NmrA-like"/>
</dbReference>
<gene>
    <name evidence="4" type="ORF">B0I36DRAFT_348703</name>
</gene>
<keyword evidence="2" id="KW-0521">NADP</keyword>